<dbReference type="SUPFAM" id="SSF53335">
    <property type="entry name" value="S-adenosyl-L-methionine-dependent methyltransferases"/>
    <property type="match status" value="1"/>
</dbReference>
<dbReference type="InterPro" id="IPR029063">
    <property type="entry name" value="SAM-dependent_MTases_sf"/>
</dbReference>
<sequence length="236" mass="26880">MSALYATPEEAYAAYREAPQTFFERYHEDHFDERSLISPDWTWYETKYHYNLVENGIIDLLGRDSDRIQVGDVLDVGSGTGHWIDFYAKTMEARSVTGVDFSELSSQALARRYEAIESIRVDRMDITEHRPEFDGRFDLINAIGVMFHIVDDDLWRQAVGHFAGYLRPGGMAIVGGDFGPESQELGVMRRTRSLAMWEETLGAFGLEACGLKRFDWAKGGINPGLKNNLLAFRHRA</sequence>
<organism evidence="5 6">
    <name type="scientific">Saltatorellus ferox</name>
    <dbReference type="NCBI Taxonomy" id="2528018"/>
    <lineage>
        <taxon>Bacteria</taxon>
        <taxon>Pseudomonadati</taxon>
        <taxon>Planctomycetota</taxon>
        <taxon>Planctomycetia</taxon>
        <taxon>Planctomycetia incertae sedis</taxon>
        <taxon>Saltatorellus</taxon>
    </lineage>
</organism>
<name>A0A518ENV3_9BACT</name>
<evidence type="ECO:0000256" key="1">
    <source>
        <dbReference type="ARBA" id="ARBA00022603"/>
    </source>
</evidence>
<dbReference type="OrthoDB" id="653491at2"/>
<dbReference type="CDD" id="cd02440">
    <property type="entry name" value="AdoMet_MTases"/>
    <property type="match status" value="1"/>
</dbReference>
<dbReference type="GO" id="GO:0032259">
    <property type="term" value="P:methylation"/>
    <property type="evidence" value="ECO:0007669"/>
    <property type="project" value="UniProtKB-KW"/>
</dbReference>
<dbReference type="Proteomes" id="UP000320390">
    <property type="component" value="Chromosome"/>
</dbReference>
<evidence type="ECO:0000313" key="5">
    <source>
        <dbReference type="EMBL" id="QDV05756.1"/>
    </source>
</evidence>
<protein>
    <recommendedName>
        <fullName evidence="4">Methyltransferase domain-containing protein</fullName>
    </recommendedName>
</protein>
<feature type="domain" description="Methyltransferase" evidence="4">
    <location>
        <begin position="73"/>
        <end position="170"/>
    </location>
</feature>
<evidence type="ECO:0000256" key="2">
    <source>
        <dbReference type="ARBA" id="ARBA00022679"/>
    </source>
</evidence>
<dbReference type="PANTHER" id="PTHR43464">
    <property type="entry name" value="METHYLTRANSFERASE"/>
    <property type="match status" value="1"/>
</dbReference>
<reference evidence="5 6" key="1">
    <citation type="submission" date="2019-02" db="EMBL/GenBank/DDBJ databases">
        <title>Deep-cultivation of Planctomycetes and their phenomic and genomic characterization uncovers novel biology.</title>
        <authorList>
            <person name="Wiegand S."/>
            <person name="Jogler M."/>
            <person name="Boedeker C."/>
            <person name="Pinto D."/>
            <person name="Vollmers J."/>
            <person name="Rivas-Marin E."/>
            <person name="Kohn T."/>
            <person name="Peeters S.H."/>
            <person name="Heuer A."/>
            <person name="Rast P."/>
            <person name="Oberbeckmann S."/>
            <person name="Bunk B."/>
            <person name="Jeske O."/>
            <person name="Meyerdierks A."/>
            <person name="Storesund J.E."/>
            <person name="Kallscheuer N."/>
            <person name="Luecker S."/>
            <person name="Lage O.M."/>
            <person name="Pohl T."/>
            <person name="Merkel B.J."/>
            <person name="Hornburger P."/>
            <person name="Mueller R.-W."/>
            <person name="Bruemmer F."/>
            <person name="Labrenz M."/>
            <person name="Spormann A.M."/>
            <person name="Op den Camp H."/>
            <person name="Overmann J."/>
            <person name="Amann R."/>
            <person name="Jetten M.S.M."/>
            <person name="Mascher T."/>
            <person name="Medema M.H."/>
            <person name="Devos D.P."/>
            <person name="Kaster A.-K."/>
            <person name="Ovreas L."/>
            <person name="Rohde M."/>
            <person name="Galperin M.Y."/>
            <person name="Jogler C."/>
        </authorList>
    </citation>
    <scope>NUCLEOTIDE SEQUENCE [LARGE SCALE GENOMIC DNA]</scope>
    <source>
        <strain evidence="5 6">Poly30</strain>
    </source>
</reference>
<evidence type="ECO:0000256" key="3">
    <source>
        <dbReference type="ARBA" id="ARBA00022691"/>
    </source>
</evidence>
<keyword evidence="6" id="KW-1185">Reference proteome</keyword>
<dbReference type="EMBL" id="CP036434">
    <property type="protein sequence ID" value="QDV05756.1"/>
    <property type="molecule type" value="Genomic_DNA"/>
</dbReference>
<dbReference type="AlphaFoldDB" id="A0A518ENV3"/>
<dbReference type="GO" id="GO:0008168">
    <property type="term" value="F:methyltransferase activity"/>
    <property type="evidence" value="ECO:0007669"/>
    <property type="project" value="UniProtKB-KW"/>
</dbReference>
<dbReference type="Gene3D" id="3.40.50.150">
    <property type="entry name" value="Vaccinia Virus protein VP39"/>
    <property type="match status" value="1"/>
</dbReference>
<keyword evidence="2" id="KW-0808">Transferase</keyword>
<gene>
    <name evidence="5" type="ORF">Poly30_12580</name>
</gene>
<dbReference type="PANTHER" id="PTHR43464:SF19">
    <property type="entry name" value="UBIQUINONE BIOSYNTHESIS O-METHYLTRANSFERASE, MITOCHONDRIAL"/>
    <property type="match status" value="1"/>
</dbReference>
<evidence type="ECO:0000313" key="6">
    <source>
        <dbReference type="Proteomes" id="UP000320390"/>
    </source>
</evidence>
<proteinExistence type="predicted"/>
<dbReference type="RefSeq" id="WP_145195335.1">
    <property type="nucleotide sequence ID" value="NZ_CP036434.1"/>
</dbReference>
<keyword evidence="1" id="KW-0489">Methyltransferase</keyword>
<dbReference type="InterPro" id="IPR041698">
    <property type="entry name" value="Methyltransf_25"/>
</dbReference>
<accession>A0A518ENV3</accession>
<dbReference type="Pfam" id="PF13649">
    <property type="entry name" value="Methyltransf_25"/>
    <property type="match status" value="1"/>
</dbReference>
<evidence type="ECO:0000259" key="4">
    <source>
        <dbReference type="Pfam" id="PF13649"/>
    </source>
</evidence>
<keyword evidence="3" id="KW-0949">S-adenosyl-L-methionine</keyword>